<evidence type="ECO:0000313" key="1">
    <source>
        <dbReference type="EMBL" id="KAK5957106.1"/>
    </source>
</evidence>
<proteinExistence type="predicted"/>
<keyword evidence="2" id="KW-1185">Reference proteome</keyword>
<sequence>MDSSSMAQSARSTTDQPFRLLHLPPEIQLLVYEKYFEGTRLGTVLLQYDNDSHKMILSGMPSLNIELANRRVSADARWARNKYTTDSLRIWDEDFLFHHTHQFCTQPSLNWLRSHITTLKVANHDHLVRISAGRISPWDAILDACPKLKNVRLSMLCETDTMSASTLLGGGATLEHAVMTGMSHHLDGYLDRLAMQCVTRFGLRVLVERLHAKCCESTVSMHMTAYPAVRPIRGEILADLCTEVSIGKDKVELILRYCTSMFGYGRWTKKNEQRFLVKFKPAADTRPTTRTMLKKLLAGVVEDWTPEMT</sequence>
<dbReference type="AlphaFoldDB" id="A0AAN8EZD2"/>
<accession>A0AAN8EZD2</accession>
<organism evidence="1 2">
    <name type="scientific">Knufia fluminis</name>
    <dbReference type="NCBI Taxonomy" id="191047"/>
    <lineage>
        <taxon>Eukaryota</taxon>
        <taxon>Fungi</taxon>
        <taxon>Dikarya</taxon>
        <taxon>Ascomycota</taxon>
        <taxon>Pezizomycotina</taxon>
        <taxon>Eurotiomycetes</taxon>
        <taxon>Chaetothyriomycetidae</taxon>
        <taxon>Chaetothyriales</taxon>
        <taxon>Trichomeriaceae</taxon>
        <taxon>Knufia</taxon>
    </lineage>
</organism>
<evidence type="ECO:0000313" key="2">
    <source>
        <dbReference type="Proteomes" id="UP001316803"/>
    </source>
</evidence>
<protein>
    <submittedName>
        <fullName evidence="1">Uncharacterized protein</fullName>
    </submittedName>
</protein>
<name>A0AAN8EZD2_9EURO</name>
<comment type="caution">
    <text evidence="1">The sequence shown here is derived from an EMBL/GenBank/DDBJ whole genome shotgun (WGS) entry which is preliminary data.</text>
</comment>
<dbReference type="EMBL" id="JAKLMC020000003">
    <property type="protein sequence ID" value="KAK5957106.1"/>
    <property type="molecule type" value="Genomic_DNA"/>
</dbReference>
<gene>
    <name evidence="1" type="ORF">OHC33_001475</name>
</gene>
<reference evidence="1 2" key="1">
    <citation type="submission" date="2022-12" db="EMBL/GenBank/DDBJ databases">
        <title>Genomic features and morphological characterization of a novel Knufia sp. strain isolated from spacecraft assembly facility.</title>
        <authorList>
            <person name="Teixeira M."/>
            <person name="Chander A.M."/>
            <person name="Stajich J.E."/>
            <person name="Venkateswaran K."/>
        </authorList>
    </citation>
    <scope>NUCLEOTIDE SEQUENCE [LARGE SCALE GENOMIC DNA]</scope>
    <source>
        <strain evidence="1 2">FJI-L2-BK-P2</strain>
    </source>
</reference>
<dbReference type="Proteomes" id="UP001316803">
    <property type="component" value="Unassembled WGS sequence"/>
</dbReference>